<sequence>MEISAPQDEIFVWELGELLQSTMGCTGLSRLALTDMWVVDEDTIDLVGDDGETHTPKGVRPSEVLGTLESFNSLEELVLEFQSKSLPLEGNFLSDLLGAPGPSAPTIVPRLKKFTFSGPLLHTDLAVLAPSTPPPPHPRAFKSVFPSPPPTSTSTLQNASAPSTVPSPAHFHESLLSALEFRTDPLSVADGRLKATLETFELRTDSEEYLLALGELGGGGEVVAQMVSRSGRRLGLEAVSTWQE</sequence>
<name>A0A9W8JMR8_9AGAR</name>
<organism evidence="2 3">
    <name type="scientific">Agrocybe chaxingu</name>
    <dbReference type="NCBI Taxonomy" id="84603"/>
    <lineage>
        <taxon>Eukaryota</taxon>
        <taxon>Fungi</taxon>
        <taxon>Dikarya</taxon>
        <taxon>Basidiomycota</taxon>
        <taxon>Agaricomycotina</taxon>
        <taxon>Agaricomycetes</taxon>
        <taxon>Agaricomycetidae</taxon>
        <taxon>Agaricales</taxon>
        <taxon>Agaricineae</taxon>
        <taxon>Strophariaceae</taxon>
        <taxon>Agrocybe</taxon>
    </lineage>
</organism>
<dbReference type="EMBL" id="JANKHO010003699">
    <property type="protein sequence ID" value="KAJ3481577.1"/>
    <property type="molecule type" value="Genomic_DNA"/>
</dbReference>
<feature type="region of interest" description="Disordered" evidence="1">
    <location>
        <begin position="131"/>
        <end position="167"/>
    </location>
</feature>
<accession>A0A9W8JMR8</accession>
<evidence type="ECO:0000313" key="2">
    <source>
        <dbReference type="EMBL" id="KAJ3481577.1"/>
    </source>
</evidence>
<protein>
    <submittedName>
        <fullName evidence="2">Uncharacterized protein</fullName>
    </submittedName>
</protein>
<comment type="caution">
    <text evidence="2">The sequence shown here is derived from an EMBL/GenBank/DDBJ whole genome shotgun (WGS) entry which is preliminary data.</text>
</comment>
<keyword evidence="3" id="KW-1185">Reference proteome</keyword>
<gene>
    <name evidence="2" type="ORF">NLJ89_g12196</name>
</gene>
<dbReference type="AlphaFoldDB" id="A0A9W8JMR8"/>
<proteinExistence type="predicted"/>
<evidence type="ECO:0000256" key="1">
    <source>
        <dbReference type="SAM" id="MobiDB-lite"/>
    </source>
</evidence>
<dbReference type="Proteomes" id="UP001148786">
    <property type="component" value="Unassembled WGS sequence"/>
</dbReference>
<reference evidence="2" key="1">
    <citation type="submission" date="2022-07" db="EMBL/GenBank/DDBJ databases">
        <title>Genome Sequence of Agrocybe chaxingu.</title>
        <authorList>
            <person name="Buettner E."/>
        </authorList>
    </citation>
    <scope>NUCLEOTIDE SEQUENCE</scope>
    <source>
        <strain evidence="2">MP-N11</strain>
    </source>
</reference>
<evidence type="ECO:0000313" key="3">
    <source>
        <dbReference type="Proteomes" id="UP001148786"/>
    </source>
</evidence>
<feature type="compositionally biased region" description="Polar residues" evidence="1">
    <location>
        <begin position="156"/>
        <end position="166"/>
    </location>
</feature>